<sequence>MTDSNKTDNVLPVPENQSTSGTSSSGLYYGITIEDKLFMLNRTPYLKYFQELQNNQLVTPDLWRAYTWLMHDTFSVNNRDCAVETIARLLWPPGAWRKTKDQLFIYLDTPNGADINQRALIRVNCPAKSPVATVTLFGQHGQQDFDLRDFSQLYKLFEAVIDSEFTLMQKRMQCLSDTLCLMGMPSTYHQGQSSLSFATMWMCLYVVLPMVEQNCRWLYVQKCRAPLRTLVRTIKDRSGSSRKPSNRSRKCTTPFKTPFQPSKPSNLRYELLQREEIPFHFITWPRIESITSPKGLTESLDLGDFITVNDEPDSDYEEWLLFVSMNWAALRLIDEHMAPLAKELSRLGVLLSRSRRGADPPLGPTSGQLTHEWVGEDDKIHIICRRNVSDKIRIWMIDAGQGRKSWVIQIEKCTESTRPPLPVLRKKCTPLVSKYVLIAPKKPGLAK</sequence>
<organism evidence="2 3">
    <name type="scientific">Alternaria atra</name>
    <dbReference type="NCBI Taxonomy" id="119953"/>
    <lineage>
        <taxon>Eukaryota</taxon>
        <taxon>Fungi</taxon>
        <taxon>Dikarya</taxon>
        <taxon>Ascomycota</taxon>
        <taxon>Pezizomycotina</taxon>
        <taxon>Dothideomycetes</taxon>
        <taxon>Pleosporomycetidae</taxon>
        <taxon>Pleosporales</taxon>
        <taxon>Pleosporineae</taxon>
        <taxon>Pleosporaceae</taxon>
        <taxon>Alternaria</taxon>
        <taxon>Alternaria sect. Ulocladioides</taxon>
    </lineage>
</organism>
<dbReference type="EMBL" id="CAJRGZ010000015">
    <property type="protein sequence ID" value="CAG5150440.1"/>
    <property type="molecule type" value="Genomic_DNA"/>
</dbReference>
<evidence type="ECO:0000313" key="2">
    <source>
        <dbReference type="EMBL" id="CAG5150440.1"/>
    </source>
</evidence>
<evidence type="ECO:0000256" key="1">
    <source>
        <dbReference type="SAM" id="MobiDB-lite"/>
    </source>
</evidence>
<proteinExistence type="predicted"/>
<accession>A0A8J2HYS0</accession>
<dbReference type="Proteomes" id="UP000676310">
    <property type="component" value="Unassembled WGS sequence"/>
</dbReference>
<dbReference type="AlphaFoldDB" id="A0A8J2HYS0"/>
<dbReference type="OrthoDB" id="3674174at2759"/>
<evidence type="ECO:0000313" key="3">
    <source>
        <dbReference type="Proteomes" id="UP000676310"/>
    </source>
</evidence>
<name>A0A8J2HYS0_9PLEO</name>
<reference evidence="2" key="1">
    <citation type="submission" date="2021-05" db="EMBL/GenBank/DDBJ databases">
        <authorList>
            <person name="Stam R."/>
        </authorList>
    </citation>
    <scope>NUCLEOTIDE SEQUENCE</scope>
    <source>
        <strain evidence="2">CS162</strain>
    </source>
</reference>
<keyword evidence="3" id="KW-1185">Reference proteome</keyword>
<gene>
    <name evidence="2" type="ORF">ALTATR162_LOCUS2659</name>
</gene>
<protein>
    <submittedName>
        <fullName evidence="2">Uncharacterized protein</fullName>
    </submittedName>
</protein>
<feature type="region of interest" description="Disordered" evidence="1">
    <location>
        <begin position="1"/>
        <end position="23"/>
    </location>
</feature>
<comment type="caution">
    <text evidence="2">The sequence shown here is derived from an EMBL/GenBank/DDBJ whole genome shotgun (WGS) entry which is preliminary data.</text>
</comment>
<dbReference type="GeneID" id="67014128"/>
<dbReference type="RefSeq" id="XP_043166200.1">
    <property type="nucleotide sequence ID" value="XM_043310265.1"/>
</dbReference>
<feature type="region of interest" description="Disordered" evidence="1">
    <location>
        <begin position="235"/>
        <end position="256"/>
    </location>
</feature>